<keyword evidence="7" id="KW-0560">Oxidoreductase</keyword>
<feature type="region of interest" description="Disordered" evidence="5">
    <location>
        <begin position="47"/>
        <end position="78"/>
    </location>
</feature>
<keyword evidence="7" id="KW-0223">Dioxygenase</keyword>
<dbReference type="Gene3D" id="2.102.10.10">
    <property type="entry name" value="Rieske [2Fe-2S] iron-sulphur domain"/>
    <property type="match status" value="1"/>
</dbReference>
<dbReference type="FunFam" id="2.102.10.10:FF:000016">
    <property type="entry name" value="Nitrite reductase/ring-hydroxylating ferredoxin subunit"/>
    <property type="match status" value="1"/>
</dbReference>
<gene>
    <name evidence="7" type="ORF">SAMN04489712_10850</name>
</gene>
<keyword evidence="8" id="KW-1185">Reference proteome</keyword>
<feature type="compositionally biased region" description="Gly residues" evidence="5">
    <location>
        <begin position="54"/>
        <end position="73"/>
    </location>
</feature>
<sequence length="166" mass="15857">MGQETAPEIEGSAQGPTAGPPSGNTRRGVLVGAGLLGVVGVAAACGGEEETTEPGGGDGGGGGNAGGGGGGAGAVAQTSEIPVGGGKIFKDQNVVVTQPAQGEFKAFDIKCTHRGCPVDSVEGGTINCPCHASKFSIADGSVQSGPAGGPLKSKQVTVEGESIKLA</sequence>
<dbReference type="SUPFAM" id="SSF50022">
    <property type="entry name" value="ISP domain"/>
    <property type="match status" value="1"/>
</dbReference>
<dbReference type="PROSITE" id="PS51296">
    <property type="entry name" value="RIESKE"/>
    <property type="match status" value="1"/>
</dbReference>
<evidence type="ECO:0000313" key="7">
    <source>
        <dbReference type="EMBL" id="SEG64731.1"/>
    </source>
</evidence>
<dbReference type="GO" id="GO:0004497">
    <property type="term" value="F:monooxygenase activity"/>
    <property type="evidence" value="ECO:0007669"/>
    <property type="project" value="UniProtKB-ARBA"/>
</dbReference>
<keyword evidence="3" id="KW-0408">Iron</keyword>
<proteinExistence type="predicted"/>
<feature type="domain" description="Rieske" evidence="6">
    <location>
        <begin position="73"/>
        <end position="165"/>
    </location>
</feature>
<feature type="region of interest" description="Disordered" evidence="5">
    <location>
        <begin position="141"/>
        <end position="166"/>
    </location>
</feature>
<keyword evidence="1" id="KW-0001">2Fe-2S</keyword>
<evidence type="ECO:0000256" key="5">
    <source>
        <dbReference type="SAM" id="MobiDB-lite"/>
    </source>
</evidence>
<keyword evidence="4" id="KW-0411">Iron-sulfur</keyword>
<dbReference type="GO" id="GO:0051213">
    <property type="term" value="F:dioxygenase activity"/>
    <property type="evidence" value="ECO:0007669"/>
    <property type="project" value="UniProtKB-KW"/>
</dbReference>
<dbReference type="Proteomes" id="UP000236723">
    <property type="component" value="Unassembled WGS sequence"/>
</dbReference>
<dbReference type="CDD" id="cd03467">
    <property type="entry name" value="Rieske"/>
    <property type="match status" value="1"/>
</dbReference>
<dbReference type="AlphaFoldDB" id="A0A1H6BVI4"/>
<reference evidence="8" key="1">
    <citation type="submission" date="2016-10" db="EMBL/GenBank/DDBJ databases">
        <authorList>
            <person name="Varghese N."/>
            <person name="Submissions S."/>
        </authorList>
    </citation>
    <scope>NUCLEOTIDE SEQUENCE [LARGE SCALE GENOMIC DNA]</scope>
    <source>
        <strain evidence="8">DSM 43163</strain>
    </source>
</reference>
<accession>A0A1H6BVI4</accession>
<dbReference type="GO" id="GO:0016705">
    <property type="term" value="F:oxidoreductase activity, acting on paired donors, with incorporation or reduction of molecular oxygen"/>
    <property type="evidence" value="ECO:0007669"/>
    <property type="project" value="UniProtKB-ARBA"/>
</dbReference>
<dbReference type="RefSeq" id="WP_103939218.1">
    <property type="nucleotide sequence ID" value="NZ_FNVO01000008.1"/>
</dbReference>
<name>A0A1H6BVI4_9ACTN</name>
<dbReference type="InterPro" id="IPR017941">
    <property type="entry name" value="Rieske_2Fe-2S"/>
</dbReference>
<evidence type="ECO:0000256" key="2">
    <source>
        <dbReference type="ARBA" id="ARBA00022723"/>
    </source>
</evidence>
<dbReference type="GO" id="GO:0046872">
    <property type="term" value="F:metal ion binding"/>
    <property type="evidence" value="ECO:0007669"/>
    <property type="project" value="UniProtKB-KW"/>
</dbReference>
<evidence type="ECO:0000256" key="1">
    <source>
        <dbReference type="ARBA" id="ARBA00022714"/>
    </source>
</evidence>
<organism evidence="7 8">
    <name type="scientific">Thermomonospora echinospora</name>
    <dbReference type="NCBI Taxonomy" id="1992"/>
    <lineage>
        <taxon>Bacteria</taxon>
        <taxon>Bacillati</taxon>
        <taxon>Actinomycetota</taxon>
        <taxon>Actinomycetes</taxon>
        <taxon>Streptosporangiales</taxon>
        <taxon>Thermomonosporaceae</taxon>
        <taxon>Thermomonospora</taxon>
    </lineage>
</organism>
<dbReference type="InterPro" id="IPR036922">
    <property type="entry name" value="Rieske_2Fe-2S_sf"/>
</dbReference>
<dbReference type="GO" id="GO:0051537">
    <property type="term" value="F:2 iron, 2 sulfur cluster binding"/>
    <property type="evidence" value="ECO:0007669"/>
    <property type="project" value="UniProtKB-KW"/>
</dbReference>
<evidence type="ECO:0000256" key="3">
    <source>
        <dbReference type="ARBA" id="ARBA00023004"/>
    </source>
</evidence>
<keyword evidence="2" id="KW-0479">Metal-binding</keyword>
<evidence type="ECO:0000313" key="8">
    <source>
        <dbReference type="Proteomes" id="UP000236723"/>
    </source>
</evidence>
<evidence type="ECO:0000256" key="4">
    <source>
        <dbReference type="ARBA" id="ARBA00023014"/>
    </source>
</evidence>
<protein>
    <submittedName>
        <fullName evidence="7">Ferredoxin subunit of nitrite reductase or a ring-hydroxylating dioxygenase</fullName>
    </submittedName>
</protein>
<dbReference type="EMBL" id="FNVO01000008">
    <property type="protein sequence ID" value="SEG64731.1"/>
    <property type="molecule type" value="Genomic_DNA"/>
</dbReference>
<dbReference type="OrthoDB" id="25106at2"/>
<dbReference type="Pfam" id="PF00355">
    <property type="entry name" value="Rieske"/>
    <property type="match status" value="1"/>
</dbReference>
<feature type="region of interest" description="Disordered" evidence="5">
    <location>
        <begin position="1"/>
        <end position="28"/>
    </location>
</feature>
<evidence type="ECO:0000259" key="6">
    <source>
        <dbReference type="PROSITE" id="PS51296"/>
    </source>
</evidence>